<proteinExistence type="predicted"/>
<evidence type="ECO:0000313" key="6">
    <source>
        <dbReference type="EMBL" id="KAJ7638227.1"/>
    </source>
</evidence>
<sequence>MTDSLPSSIEVCIVGAGPSGLACALGLAARNIPFVIVDAVAEGHTDSRAIAFNPSALESLALVNPQVADDLVAAGNRGKTFSIVDRKDNTLFSLPLSNSLSKYTKFHWVLVMPQHIAEEQMRNALKRAGHPVYFNNRVHAAVDGGSQYTLQFESGHVLQARYVVAADGSKSFLRSFAGISSIDPLTNKLSAPGPTDESFIVADVILSNHSPFIPRDGMQIRLGDDGFVLTGPMIDPSLSAEETERLFRLYIGMSDVPPRNPDIEYLQRILDTRGPGAWKAPKDVPKIAKVLSSQRFRTRNSLAETYVRRSSTGGAYILLAGDAAHTHGPAGGQGMNLGISEACELAEAIYEHRNASLAEKKDSEKILDTFSTRRRAVAREIILMVEGMSVVERGGTGWMLWMRTTMMWLGVRIPGVKGYLAWNLSGLGRIQKRASL</sequence>
<dbReference type="GO" id="GO:0071949">
    <property type="term" value="F:FAD binding"/>
    <property type="evidence" value="ECO:0007669"/>
    <property type="project" value="InterPro"/>
</dbReference>
<comment type="cofactor">
    <cofactor evidence="1">
        <name>FAD</name>
        <dbReference type="ChEBI" id="CHEBI:57692"/>
    </cofactor>
</comment>
<dbReference type="EMBL" id="JARKIF010000005">
    <property type="protein sequence ID" value="KAJ7638227.1"/>
    <property type="molecule type" value="Genomic_DNA"/>
</dbReference>
<comment type="caution">
    <text evidence="6">The sequence shown here is derived from an EMBL/GenBank/DDBJ whole genome shotgun (WGS) entry which is preliminary data.</text>
</comment>
<dbReference type="InterPro" id="IPR050641">
    <property type="entry name" value="RIFMO-like"/>
</dbReference>
<dbReference type="Proteomes" id="UP001221142">
    <property type="component" value="Unassembled WGS sequence"/>
</dbReference>
<gene>
    <name evidence="6" type="ORF">FB45DRAFT_786453</name>
</gene>
<dbReference type="PRINTS" id="PR00420">
    <property type="entry name" value="RNGMNOXGNASE"/>
</dbReference>
<dbReference type="AlphaFoldDB" id="A0AAD7C3S6"/>
<keyword evidence="2" id="KW-0285">Flavoprotein</keyword>
<dbReference type="InterPro" id="IPR002938">
    <property type="entry name" value="FAD-bd"/>
</dbReference>
<dbReference type="Gene3D" id="3.30.70.2450">
    <property type="match status" value="1"/>
</dbReference>
<evidence type="ECO:0000256" key="3">
    <source>
        <dbReference type="ARBA" id="ARBA00022827"/>
    </source>
</evidence>
<evidence type="ECO:0000313" key="7">
    <source>
        <dbReference type="Proteomes" id="UP001221142"/>
    </source>
</evidence>
<organism evidence="6 7">
    <name type="scientific">Roridomyces roridus</name>
    <dbReference type="NCBI Taxonomy" id="1738132"/>
    <lineage>
        <taxon>Eukaryota</taxon>
        <taxon>Fungi</taxon>
        <taxon>Dikarya</taxon>
        <taxon>Basidiomycota</taxon>
        <taxon>Agaricomycotina</taxon>
        <taxon>Agaricomycetes</taxon>
        <taxon>Agaricomycetidae</taxon>
        <taxon>Agaricales</taxon>
        <taxon>Marasmiineae</taxon>
        <taxon>Mycenaceae</taxon>
        <taxon>Roridomyces</taxon>
    </lineage>
</organism>
<feature type="domain" description="FAD-binding" evidence="5">
    <location>
        <begin position="302"/>
        <end position="381"/>
    </location>
</feature>
<dbReference type="InterPro" id="IPR036188">
    <property type="entry name" value="FAD/NAD-bd_sf"/>
</dbReference>
<evidence type="ECO:0000256" key="2">
    <source>
        <dbReference type="ARBA" id="ARBA00022630"/>
    </source>
</evidence>
<reference evidence="6" key="1">
    <citation type="submission" date="2023-03" db="EMBL/GenBank/DDBJ databases">
        <title>Massive genome expansion in bonnet fungi (Mycena s.s.) driven by repeated elements and novel gene families across ecological guilds.</title>
        <authorList>
            <consortium name="Lawrence Berkeley National Laboratory"/>
            <person name="Harder C.B."/>
            <person name="Miyauchi S."/>
            <person name="Viragh M."/>
            <person name="Kuo A."/>
            <person name="Thoen E."/>
            <person name="Andreopoulos B."/>
            <person name="Lu D."/>
            <person name="Skrede I."/>
            <person name="Drula E."/>
            <person name="Henrissat B."/>
            <person name="Morin E."/>
            <person name="Kohler A."/>
            <person name="Barry K."/>
            <person name="LaButti K."/>
            <person name="Morin E."/>
            <person name="Salamov A."/>
            <person name="Lipzen A."/>
            <person name="Mereny Z."/>
            <person name="Hegedus B."/>
            <person name="Baldrian P."/>
            <person name="Stursova M."/>
            <person name="Weitz H."/>
            <person name="Taylor A."/>
            <person name="Grigoriev I.V."/>
            <person name="Nagy L.G."/>
            <person name="Martin F."/>
            <person name="Kauserud H."/>
        </authorList>
    </citation>
    <scope>NUCLEOTIDE SEQUENCE</scope>
    <source>
        <strain evidence="6">9284</strain>
    </source>
</reference>
<accession>A0AAD7C3S6</accession>
<dbReference type="SUPFAM" id="SSF51905">
    <property type="entry name" value="FAD/NAD(P)-binding domain"/>
    <property type="match status" value="1"/>
</dbReference>
<evidence type="ECO:0000256" key="1">
    <source>
        <dbReference type="ARBA" id="ARBA00001974"/>
    </source>
</evidence>
<keyword evidence="3" id="KW-0274">FAD</keyword>
<feature type="domain" description="FAD-binding" evidence="5">
    <location>
        <begin position="9"/>
        <end position="180"/>
    </location>
</feature>
<dbReference type="Gene3D" id="3.50.50.60">
    <property type="entry name" value="FAD/NAD(P)-binding domain"/>
    <property type="match status" value="1"/>
</dbReference>
<dbReference type="PANTHER" id="PTHR43004">
    <property type="entry name" value="TRK SYSTEM POTASSIUM UPTAKE PROTEIN"/>
    <property type="match status" value="1"/>
</dbReference>
<keyword evidence="4" id="KW-0560">Oxidoreductase</keyword>
<protein>
    <submittedName>
        <fullName evidence="6">FAD/NAD(P)-binding domain-containing protein</fullName>
    </submittedName>
</protein>
<evidence type="ECO:0000256" key="4">
    <source>
        <dbReference type="ARBA" id="ARBA00023002"/>
    </source>
</evidence>
<dbReference type="GO" id="GO:0016709">
    <property type="term" value="F:oxidoreductase activity, acting on paired donors, with incorporation or reduction of molecular oxygen, NAD(P)H as one donor, and incorporation of one atom of oxygen"/>
    <property type="evidence" value="ECO:0007669"/>
    <property type="project" value="UniProtKB-ARBA"/>
</dbReference>
<evidence type="ECO:0000259" key="5">
    <source>
        <dbReference type="Pfam" id="PF01494"/>
    </source>
</evidence>
<name>A0AAD7C3S6_9AGAR</name>
<dbReference type="Pfam" id="PF01494">
    <property type="entry name" value="FAD_binding_3"/>
    <property type="match status" value="2"/>
</dbReference>
<keyword evidence="7" id="KW-1185">Reference proteome</keyword>
<dbReference type="PANTHER" id="PTHR43004:SF19">
    <property type="entry name" value="BINDING MONOOXYGENASE, PUTATIVE (JCVI)-RELATED"/>
    <property type="match status" value="1"/>
</dbReference>